<dbReference type="InterPro" id="IPR029044">
    <property type="entry name" value="Nucleotide-diphossugar_trans"/>
</dbReference>
<accession>A0A4Y7UAF9</accession>
<dbReference type="Proteomes" id="UP000298340">
    <property type="component" value="Unassembled WGS sequence"/>
</dbReference>
<dbReference type="PANTHER" id="PTHR43685">
    <property type="entry name" value="GLYCOSYLTRANSFERASE"/>
    <property type="match status" value="1"/>
</dbReference>
<evidence type="ECO:0000313" key="2">
    <source>
        <dbReference type="EMBL" id="TEB43426.1"/>
    </source>
</evidence>
<dbReference type="AlphaFoldDB" id="A0A4Y7UAF9"/>
<protein>
    <submittedName>
        <fullName evidence="2">Glycosyltransferase family 2 protein</fullName>
    </submittedName>
</protein>
<evidence type="ECO:0000259" key="1">
    <source>
        <dbReference type="Pfam" id="PF00535"/>
    </source>
</evidence>
<dbReference type="InterPro" id="IPR001173">
    <property type="entry name" value="Glyco_trans_2-like"/>
</dbReference>
<dbReference type="GO" id="GO:0016740">
    <property type="term" value="F:transferase activity"/>
    <property type="evidence" value="ECO:0007669"/>
    <property type="project" value="UniProtKB-KW"/>
</dbReference>
<feature type="domain" description="Glycosyltransferase 2-like" evidence="1">
    <location>
        <begin position="16"/>
        <end position="143"/>
    </location>
</feature>
<sequence length="291" mass="33878">MALKENRKMENSKLVSIVIPCYNDKAYIEESVNSALNQSYENTEIIIVDDGSDEATKKILSGFNHVKIKLITQENKGLSAARNAGIANAQGEYILTLDADDFFENSFLEKAVPVLESDRSVGVVGCFTQCFVDKNRIIFKYRPKGGSIGDFLYGNSAVGNSLFRKQCWLDAGGYDEKMRKGYEDWEFWISVTKRNWKIYIIEEFLFNYRKKENSMLQITNLLHEEENYQYVLNKHKELYIEDFDQTIAFLQKRTLKYKTNEIKRLTSIDYKLGNSILKPFRFLKKIFKSKK</sequence>
<dbReference type="Pfam" id="PF00535">
    <property type="entry name" value="Glycos_transf_2"/>
    <property type="match status" value="1"/>
</dbReference>
<dbReference type="EMBL" id="QWDN01000005">
    <property type="protein sequence ID" value="TEB43426.1"/>
    <property type="molecule type" value="Genomic_DNA"/>
</dbReference>
<gene>
    <name evidence="2" type="ORF">D0809_14755</name>
</gene>
<dbReference type="CDD" id="cd00761">
    <property type="entry name" value="Glyco_tranf_GTA_type"/>
    <property type="match status" value="1"/>
</dbReference>
<name>A0A4Y7UAF9_9FLAO</name>
<dbReference type="SUPFAM" id="SSF53448">
    <property type="entry name" value="Nucleotide-diphospho-sugar transferases"/>
    <property type="match status" value="1"/>
</dbReference>
<evidence type="ECO:0000313" key="3">
    <source>
        <dbReference type="Proteomes" id="UP000298340"/>
    </source>
</evidence>
<comment type="caution">
    <text evidence="2">The sequence shown here is derived from an EMBL/GenBank/DDBJ whole genome shotgun (WGS) entry which is preliminary data.</text>
</comment>
<keyword evidence="2" id="KW-0808">Transferase</keyword>
<dbReference type="InterPro" id="IPR050834">
    <property type="entry name" value="Glycosyltransf_2"/>
</dbReference>
<reference evidence="2 3" key="1">
    <citation type="journal article" date="2018" name="Syst. Appl. Microbiol.">
        <title>Flavobacterium circumlabens sp. nov. and Flavobacterium cupreum sp. nov., two psychrotrophic species isolated from Antarctic environmental samples.</title>
        <authorList>
            <person name="Kralova S."/>
            <person name="Busse H.J."/>
            <person name="Svec P."/>
            <person name="Maslanova I."/>
            <person name="Stankova E."/>
            <person name="Bartak M."/>
            <person name="Sedlacek I."/>
        </authorList>
    </citation>
    <scope>NUCLEOTIDE SEQUENCE [LARGE SCALE GENOMIC DNA]</scope>
    <source>
        <strain evidence="2 3">CCM 8828</strain>
    </source>
</reference>
<proteinExistence type="predicted"/>
<dbReference type="PANTHER" id="PTHR43685:SF2">
    <property type="entry name" value="GLYCOSYLTRANSFERASE 2-LIKE DOMAIN-CONTAINING PROTEIN"/>
    <property type="match status" value="1"/>
</dbReference>
<dbReference type="Gene3D" id="3.90.550.10">
    <property type="entry name" value="Spore Coat Polysaccharide Biosynthesis Protein SpsA, Chain A"/>
    <property type="match status" value="1"/>
</dbReference>
<organism evidence="2 3">
    <name type="scientific">Flavobacterium circumlabens</name>
    <dbReference type="NCBI Taxonomy" id="2133765"/>
    <lineage>
        <taxon>Bacteria</taxon>
        <taxon>Pseudomonadati</taxon>
        <taxon>Bacteroidota</taxon>
        <taxon>Flavobacteriia</taxon>
        <taxon>Flavobacteriales</taxon>
        <taxon>Flavobacteriaceae</taxon>
        <taxon>Flavobacterium</taxon>
    </lineage>
</organism>